<name>A0ABV4UIR2_9MICC</name>
<keyword evidence="3" id="KW-1185">Reference proteome</keyword>
<comment type="caution">
    <text evidence="2">The sequence shown here is derived from an EMBL/GenBank/DDBJ whole genome shotgun (WGS) entry which is preliminary data.</text>
</comment>
<evidence type="ECO:0000259" key="1">
    <source>
        <dbReference type="Pfam" id="PF03432"/>
    </source>
</evidence>
<organism evidence="2 3">
    <name type="scientific">Arthrobacter halodurans</name>
    <dbReference type="NCBI Taxonomy" id="516699"/>
    <lineage>
        <taxon>Bacteria</taxon>
        <taxon>Bacillati</taxon>
        <taxon>Actinomycetota</taxon>
        <taxon>Actinomycetes</taxon>
        <taxon>Micrococcales</taxon>
        <taxon>Micrococcaceae</taxon>
        <taxon>Arthrobacter</taxon>
    </lineage>
</organism>
<dbReference type="EMBL" id="JBHDLJ010000002">
    <property type="protein sequence ID" value="MFB0833416.1"/>
    <property type="molecule type" value="Genomic_DNA"/>
</dbReference>
<dbReference type="Proteomes" id="UP001575652">
    <property type="component" value="Unassembled WGS sequence"/>
</dbReference>
<dbReference type="InterPro" id="IPR005094">
    <property type="entry name" value="Endonuclease_MobA/VirD2"/>
</dbReference>
<gene>
    <name evidence="2" type="ORF">ACETWP_02345</name>
</gene>
<dbReference type="Pfam" id="PF03432">
    <property type="entry name" value="Relaxase"/>
    <property type="match status" value="1"/>
</dbReference>
<proteinExistence type="predicted"/>
<protein>
    <submittedName>
        <fullName evidence="2">Relaxase/mobilization nuclease domain-containing protein</fullName>
    </submittedName>
</protein>
<evidence type="ECO:0000313" key="2">
    <source>
        <dbReference type="EMBL" id="MFB0833416.1"/>
    </source>
</evidence>
<accession>A0ABV4UIR2</accession>
<sequence length="263" mass="29189">MGYLVGPGKRNEHSDPHILGGDLALMAWHDDNELGMAAAMGIARHIEAPRKAFGTEVPGGHIWHCSLSIGADEGQLTDEHWREISEEFLKRMGLDDNEGAKAPLRWVAVRHGLSSNGNDHIHLAVNLVREDGTRASIHHDYQHSQDIALDLEKLFGLKEKQGKEHGLATRGYHPAERQAQARAKARARYEQGLKHGEVTVPWKPIPKTEREALAATAMIADQPRFELARTVRGCSTASVDEAEFVRRLRRAGLILRPRLADGT</sequence>
<dbReference type="RefSeq" id="WP_373970588.1">
    <property type="nucleotide sequence ID" value="NZ_JBHDLJ010000002.1"/>
</dbReference>
<reference evidence="2 3" key="1">
    <citation type="submission" date="2024-09" db="EMBL/GenBank/DDBJ databases">
        <authorList>
            <person name="Salinas-Garcia M.A."/>
            <person name="Prieme A."/>
        </authorList>
    </citation>
    <scope>NUCLEOTIDE SEQUENCE [LARGE SCALE GENOMIC DNA]</scope>
    <source>
        <strain evidence="2 3">DSM 21081</strain>
    </source>
</reference>
<feature type="domain" description="MobA/VirD2-like nuclease" evidence="1">
    <location>
        <begin position="58"/>
        <end position="157"/>
    </location>
</feature>
<evidence type="ECO:0000313" key="3">
    <source>
        <dbReference type="Proteomes" id="UP001575652"/>
    </source>
</evidence>